<dbReference type="HOGENOM" id="CLU_093850_1_2_4"/>
<dbReference type="InterPro" id="IPR012902">
    <property type="entry name" value="N_methyl_site"/>
</dbReference>
<organism evidence="11 12">
    <name type="scientific">Sulfuricella denitrificans (strain DSM 22764 / NBRC 105220 / skB26)</name>
    <dbReference type="NCBI Taxonomy" id="1163617"/>
    <lineage>
        <taxon>Bacteria</taxon>
        <taxon>Pseudomonadati</taxon>
        <taxon>Pseudomonadota</taxon>
        <taxon>Betaproteobacteria</taxon>
        <taxon>Nitrosomonadales</taxon>
        <taxon>Sulfuricellaceae</taxon>
        <taxon>Sulfuricella</taxon>
    </lineage>
</organism>
<keyword evidence="4" id="KW-1003">Cell membrane</keyword>
<name>S6ABZ9_SULDS</name>
<dbReference type="PROSITE" id="PS00409">
    <property type="entry name" value="PROKAR_NTER_METHYL"/>
    <property type="match status" value="1"/>
</dbReference>
<dbReference type="Gene3D" id="2.10.70.20">
    <property type="entry name" value="gspk-gspi-gspj complex like domains"/>
    <property type="match status" value="1"/>
</dbReference>
<dbReference type="Proteomes" id="UP000015559">
    <property type="component" value="Chromosome"/>
</dbReference>
<dbReference type="NCBIfam" id="TIGR01711">
    <property type="entry name" value="gspJ"/>
    <property type="match status" value="1"/>
</dbReference>
<dbReference type="InterPro" id="IPR045584">
    <property type="entry name" value="Pilin-like"/>
</dbReference>
<dbReference type="eggNOG" id="COG4795">
    <property type="taxonomic scope" value="Bacteria"/>
</dbReference>
<dbReference type="NCBIfam" id="TIGR02532">
    <property type="entry name" value="IV_pilin_GFxxxE"/>
    <property type="match status" value="1"/>
</dbReference>
<dbReference type="PANTHER" id="PTHR39583:SF2">
    <property type="entry name" value="TYPE II SECRETION SYSTEM PROTEIN J"/>
    <property type="match status" value="1"/>
</dbReference>
<dbReference type="PANTHER" id="PTHR39583">
    <property type="entry name" value="TYPE II SECRETION SYSTEM PROTEIN J-RELATED"/>
    <property type="match status" value="1"/>
</dbReference>
<dbReference type="STRING" id="1163617.SCD_n01321"/>
<dbReference type="InterPro" id="IPR051621">
    <property type="entry name" value="T2SS_protein_J"/>
</dbReference>
<dbReference type="KEGG" id="sdr:SCD_n01321"/>
<evidence type="ECO:0000256" key="1">
    <source>
        <dbReference type="ARBA" id="ARBA00004377"/>
    </source>
</evidence>
<keyword evidence="9 10" id="KW-0472">Membrane</keyword>
<dbReference type="GO" id="GO:0015628">
    <property type="term" value="P:protein secretion by the type II secretion system"/>
    <property type="evidence" value="ECO:0007669"/>
    <property type="project" value="InterPro"/>
</dbReference>
<evidence type="ECO:0000256" key="8">
    <source>
        <dbReference type="ARBA" id="ARBA00022989"/>
    </source>
</evidence>
<dbReference type="SUPFAM" id="SSF54523">
    <property type="entry name" value="Pili subunits"/>
    <property type="match status" value="2"/>
</dbReference>
<reference evidence="11 12" key="1">
    <citation type="journal article" date="2012" name="Appl. Environ. Microbiol.">
        <title>Draft genome sequence of a psychrotolerant sulfur-oxidizing bacterium, Sulfuricella denitrificans skB26, and proteomic insights into cold adaptation.</title>
        <authorList>
            <person name="Watanabe T."/>
            <person name="Kojima H."/>
            <person name="Fukui M."/>
        </authorList>
    </citation>
    <scope>NUCLEOTIDE SEQUENCE [LARGE SCALE GENOMIC DNA]</scope>
    <source>
        <strain evidence="12">skB26</strain>
    </source>
</reference>
<comment type="similarity">
    <text evidence="2">Belongs to the GSP J family.</text>
</comment>
<feature type="transmembrane region" description="Helical" evidence="10">
    <location>
        <begin position="21"/>
        <end position="47"/>
    </location>
</feature>
<accession>S6ABZ9</accession>
<dbReference type="AlphaFoldDB" id="S6ABZ9"/>
<dbReference type="Gene3D" id="3.10.610.10">
    <property type="entry name" value="GSPII I/J protein-like"/>
    <property type="match status" value="1"/>
</dbReference>
<keyword evidence="6" id="KW-0997">Cell inner membrane</keyword>
<evidence type="ECO:0000256" key="9">
    <source>
        <dbReference type="ARBA" id="ARBA00023136"/>
    </source>
</evidence>
<keyword evidence="8 10" id="KW-1133">Transmembrane helix</keyword>
<gene>
    <name evidence="11" type="ORF">SCD_n01321</name>
</gene>
<evidence type="ECO:0000256" key="3">
    <source>
        <dbReference type="ARBA" id="ARBA00021539"/>
    </source>
</evidence>
<evidence type="ECO:0000256" key="10">
    <source>
        <dbReference type="SAM" id="Phobius"/>
    </source>
</evidence>
<sequence length="217" mass="24215">MLGASIATSRSKKRARSPRAIFTLHGFTLIELLVALAIFSVMSVVAYRGLNAVLETREHLMVDNRKWRELAVFFAQMKEGVTNAVDRPVRDSGDLLAPAFLGKPDVVGENDAQLIFTRMGFPGQQGHLGDLQRLGYRLRDKNIELLVWPVLDQAPHTRPTVSKALGNVSIFVVRYLDDKGVWQTNWPVIGQNIVLPRAVEVRLGLESGEQVTRMFAP</sequence>
<dbReference type="EMBL" id="AP013066">
    <property type="protein sequence ID" value="BAN35148.1"/>
    <property type="molecule type" value="Genomic_DNA"/>
</dbReference>
<evidence type="ECO:0000256" key="4">
    <source>
        <dbReference type="ARBA" id="ARBA00022475"/>
    </source>
</evidence>
<keyword evidence="5" id="KW-0488">Methylation</keyword>
<evidence type="ECO:0000256" key="2">
    <source>
        <dbReference type="ARBA" id="ARBA00011084"/>
    </source>
</evidence>
<evidence type="ECO:0000256" key="6">
    <source>
        <dbReference type="ARBA" id="ARBA00022519"/>
    </source>
</evidence>
<dbReference type="Pfam" id="PF11612">
    <property type="entry name" value="T2SSJ"/>
    <property type="match status" value="1"/>
</dbReference>
<keyword evidence="12" id="KW-1185">Reference proteome</keyword>
<evidence type="ECO:0000313" key="12">
    <source>
        <dbReference type="Proteomes" id="UP000015559"/>
    </source>
</evidence>
<evidence type="ECO:0000256" key="5">
    <source>
        <dbReference type="ARBA" id="ARBA00022481"/>
    </source>
</evidence>
<evidence type="ECO:0000256" key="7">
    <source>
        <dbReference type="ARBA" id="ARBA00022692"/>
    </source>
</evidence>
<dbReference type="GO" id="GO:0015627">
    <property type="term" value="C:type II protein secretion system complex"/>
    <property type="evidence" value="ECO:0007669"/>
    <property type="project" value="InterPro"/>
</dbReference>
<dbReference type="GO" id="GO:0005886">
    <property type="term" value="C:plasma membrane"/>
    <property type="evidence" value="ECO:0007669"/>
    <property type="project" value="UniProtKB-SubCell"/>
</dbReference>
<keyword evidence="7 10" id="KW-0812">Transmembrane</keyword>
<dbReference type="RefSeq" id="WP_009205898.1">
    <property type="nucleotide sequence ID" value="NC_022357.1"/>
</dbReference>
<dbReference type="Pfam" id="PF07963">
    <property type="entry name" value="N_methyl"/>
    <property type="match status" value="1"/>
</dbReference>
<evidence type="ECO:0000313" key="11">
    <source>
        <dbReference type="EMBL" id="BAN35148.1"/>
    </source>
</evidence>
<proteinExistence type="inferred from homology"/>
<dbReference type="OrthoDB" id="9794345at2"/>
<dbReference type="InterPro" id="IPR010055">
    <property type="entry name" value="T2SS_protein-GspJ"/>
</dbReference>
<protein>
    <recommendedName>
        <fullName evidence="3">Type II secretion system protein J</fullName>
    </recommendedName>
</protein>
<comment type="subcellular location">
    <subcellularLocation>
        <location evidence="1">Cell inner membrane</location>
        <topology evidence="1">Single-pass membrane protein</topology>
    </subcellularLocation>
</comment>